<evidence type="ECO:0000313" key="3">
    <source>
        <dbReference type="RefSeq" id="XP_020094122.1"/>
    </source>
</evidence>
<reference evidence="3" key="2">
    <citation type="submission" date="2025-08" db="UniProtKB">
        <authorList>
            <consortium name="RefSeq"/>
        </authorList>
    </citation>
    <scope>IDENTIFICATION</scope>
    <source>
        <tissue evidence="3">Leaf</tissue>
    </source>
</reference>
<proteinExistence type="predicted"/>
<dbReference type="GeneID" id="109714100"/>
<evidence type="ECO:0000256" key="1">
    <source>
        <dbReference type="SAM" id="MobiDB-lite"/>
    </source>
</evidence>
<name>A0A6P5FEU4_ANACO</name>
<feature type="compositionally biased region" description="Basic and acidic residues" evidence="1">
    <location>
        <begin position="85"/>
        <end position="94"/>
    </location>
</feature>
<dbReference type="RefSeq" id="XP_020094122.1">
    <property type="nucleotide sequence ID" value="XM_020238533.1"/>
</dbReference>
<feature type="compositionally biased region" description="Basic residues" evidence="1">
    <location>
        <begin position="72"/>
        <end position="84"/>
    </location>
</feature>
<feature type="compositionally biased region" description="Low complexity" evidence="1">
    <location>
        <begin position="20"/>
        <end position="32"/>
    </location>
</feature>
<feature type="region of interest" description="Disordered" evidence="1">
    <location>
        <begin position="205"/>
        <end position="228"/>
    </location>
</feature>
<keyword evidence="2" id="KW-1185">Reference proteome</keyword>
<organism evidence="2 3">
    <name type="scientific">Ananas comosus</name>
    <name type="common">Pineapple</name>
    <name type="synonym">Ananas ananas</name>
    <dbReference type="NCBI Taxonomy" id="4615"/>
    <lineage>
        <taxon>Eukaryota</taxon>
        <taxon>Viridiplantae</taxon>
        <taxon>Streptophyta</taxon>
        <taxon>Embryophyta</taxon>
        <taxon>Tracheophyta</taxon>
        <taxon>Spermatophyta</taxon>
        <taxon>Magnoliopsida</taxon>
        <taxon>Liliopsida</taxon>
        <taxon>Poales</taxon>
        <taxon>Bromeliaceae</taxon>
        <taxon>Bromelioideae</taxon>
        <taxon>Ananas</taxon>
    </lineage>
</organism>
<reference evidence="2" key="1">
    <citation type="journal article" date="2015" name="Nat. Genet.">
        <title>The pineapple genome and the evolution of CAM photosynthesis.</title>
        <authorList>
            <person name="Ming R."/>
            <person name="VanBuren R."/>
            <person name="Wai C.M."/>
            <person name="Tang H."/>
            <person name="Schatz M.C."/>
            <person name="Bowers J.E."/>
            <person name="Lyons E."/>
            <person name="Wang M.L."/>
            <person name="Chen J."/>
            <person name="Biggers E."/>
            <person name="Zhang J."/>
            <person name="Huang L."/>
            <person name="Zhang L."/>
            <person name="Miao W."/>
            <person name="Zhang J."/>
            <person name="Ye Z."/>
            <person name="Miao C."/>
            <person name="Lin Z."/>
            <person name="Wang H."/>
            <person name="Zhou H."/>
            <person name="Yim W.C."/>
            <person name="Priest H.D."/>
            <person name="Zheng C."/>
            <person name="Woodhouse M."/>
            <person name="Edger P.P."/>
            <person name="Guyot R."/>
            <person name="Guo H.B."/>
            <person name="Guo H."/>
            <person name="Zheng G."/>
            <person name="Singh R."/>
            <person name="Sharma A."/>
            <person name="Min X."/>
            <person name="Zheng Y."/>
            <person name="Lee H."/>
            <person name="Gurtowski J."/>
            <person name="Sedlazeck F.J."/>
            <person name="Harkess A."/>
            <person name="McKain M.R."/>
            <person name="Liao Z."/>
            <person name="Fang J."/>
            <person name="Liu J."/>
            <person name="Zhang X."/>
            <person name="Zhang Q."/>
            <person name="Hu W."/>
            <person name="Qin Y."/>
            <person name="Wang K."/>
            <person name="Chen L.Y."/>
            <person name="Shirley N."/>
            <person name="Lin Y.R."/>
            <person name="Liu L.Y."/>
            <person name="Hernandez A.G."/>
            <person name="Wright C.L."/>
            <person name="Bulone V."/>
            <person name="Tuskan G.A."/>
            <person name="Heath K."/>
            <person name="Zee F."/>
            <person name="Moore P.H."/>
            <person name="Sunkar R."/>
            <person name="Leebens-Mack J.H."/>
            <person name="Mockler T."/>
            <person name="Bennetzen J.L."/>
            <person name="Freeling M."/>
            <person name="Sankoff D."/>
            <person name="Paterson A.H."/>
            <person name="Zhu X."/>
            <person name="Yang X."/>
            <person name="Smith J.A."/>
            <person name="Cushman J.C."/>
            <person name="Paull R.E."/>
            <person name="Yu Q."/>
        </authorList>
    </citation>
    <scope>NUCLEOTIDE SEQUENCE [LARGE SCALE GENOMIC DNA]</scope>
    <source>
        <strain evidence="2">cv. F153</strain>
    </source>
</reference>
<gene>
    <name evidence="3" type="primary">LOC109714100</name>
</gene>
<protein>
    <submittedName>
        <fullName evidence="3">Uncharacterized protein LOC109714100</fullName>
    </submittedName>
</protein>
<dbReference type="AlphaFoldDB" id="A0A6P5FEU4"/>
<sequence length="228" mass="23091">MTVLVGPSRRRRCGRGGGPAARPAAELLPPNASGWLQARPPASGASGVVGGVGSRERPAAFGPAVPPGSTSRRGRPPRAASRRARPPDRARSAAEGRPGPSTVSVARGELPGFPRLLASLTPLPAGPPADAPPSLGRPACLGSDECTAVPAQAQRRACGRARRGLALRVCAPKAPQLRPAVGRLQAARAFPCSLLPSPEPAPLAAAARVGVPRPARPARGRSGSRARA</sequence>
<accession>A0A6P5FEU4</accession>
<dbReference type="Proteomes" id="UP000515123">
    <property type="component" value="Linkage group 8"/>
</dbReference>
<evidence type="ECO:0000313" key="2">
    <source>
        <dbReference type="Proteomes" id="UP000515123"/>
    </source>
</evidence>
<feature type="compositionally biased region" description="Basic residues" evidence="1">
    <location>
        <begin position="216"/>
        <end position="228"/>
    </location>
</feature>
<feature type="region of interest" description="Disordered" evidence="1">
    <location>
        <begin position="1"/>
        <end position="109"/>
    </location>
</feature>